<name>A0A1H1ZMA1_9MICO</name>
<reference evidence="2" key="3">
    <citation type="submission" date="2022-06" db="EMBL/GenBank/DDBJ databases">
        <title>Genomic Encyclopedia of Type Strains, Phase III (KMG-III): the genomes of soil and plant-associated and newly described type strains.</title>
        <authorList>
            <person name="Whitman W."/>
        </authorList>
    </citation>
    <scope>NUCLEOTIDE SEQUENCE</scope>
    <source>
        <strain evidence="2">CPCC 202695</strain>
    </source>
</reference>
<proteinExistence type="predicted"/>
<gene>
    <name evidence="2" type="ORF">BCL57_001316</name>
    <name evidence="3" type="ORF">SAMN04489721_3241</name>
</gene>
<dbReference type="EMBL" id="LT629755">
    <property type="protein sequence ID" value="SDT34814.1"/>
    <property type="molecule type" value="Genomic_DNA"/>
</dbReference>
<reference evidence="3" key="2">
    <citation type="submission" date="2016-10" db="EMBL/GenBank/DDBJ databases">
        <authorList>
            <person name="de Groot N.N."/>
        </authorList>
    </citation>
    <scope>NUCLEOTIDE SEQUENCE [LARGE SCALE GENOMIC DNA]</scope>
    <source>
        <strain evidence="3">CPCC 202695</strain>
    </source>
</reference>
<evidence type="ECO:0000313" key="5">
    <source>
        <dbReference type="Proteomes" id="UP000893823"/>
    </source>
</evidence>
<dbReference type="InterPro" id="IPR029039">
    <property type="entry name" value="Flavoprotein-like_sf"/>
</dbReference>
<dbReference type="Proteomes" id="UP000199482">
    <property type="component" value="Chromosome I"/>
</dbReference>
<dbReference type="SUPFAM" id="SSF52218">
    <property type="entry name" value="Flavoproteins"/>
    <property type="match status" value="1"/>
</dbReference>
<evidence type="ECO:0000313" key="4">
    <source>
        <dbReference type="Proteomes" id="UP000199482"/>
    </source>
</evidence>
<dbReference type="EMBL" id="SODL02000002">
    <property type="protein sequence ID" value="MCP2367162.1"/>
    <property type="molecule type" value="Genomic_DNA"/>
</dbReference>
<evidence type="ECO:0000313" key="3">
    <source>
        <dbReference type="EMBL" id="SDT34814.1"/>
    </source>
</evidence>
<evidence type="ECO:0000259" key="1">
    <source>
        <dbReference type="Pfam" id="PF03358"/>
    </source>
</evidence>
<dbReference type="STRING" id="589382.SAMN04489721_3241"/>
<evidence type="ECO:0000313" key="2">
    <source>
        <dbReference type="EMBL" id="MCP2367162.1"/>
    </source>
</evidence>
<protein>
    <submittedName>
        <fullName evidence="3">Multimeric flavodoxin WrbA</fullName>
    </submittedName>
</protein>
<feature type="domain" description="NADPH-dependent FMN reductase-like" evidence="1">
    <location>
        <begin position="16"/>
        <end position="160"/>
    </location>
</feature>
<accession>A0A1H1ZMA1</accession>
<keyword evidence="5" id="KW-1185">Reference proteome</keyword>
<dbReference type="InterPro" id="IPR005025">
    <property type="entry name" value="FMN_Rdtase-like_dom"/>
</dbReference>
<dbReference type="RefSeq" id="WP_092674720.1">
    <property type="nucleotide sequence ID" value="NZ_BMDN01000002.1"/>
</dbReference>
<dbReference type="Proteomes" id="UP000893823">
    <property type="component" value="Unassembled WGS sequence"/>
</dbReference>
<dbReference type="GO" id="GO:0016491">
    <property type="term" value="F:oxidoreductase activity"/>
    <property type="evidence" value="ECO:0007669"/>
    <property type="project" value="InterPro"/>
</dbReference>
<dbReference type="OrthoDB" id="8853249at2"/>
<reference evidence="4" key="1">
    <citation type="submission" date="2016-10" db="EMBL/GenBank/DDBJ databases">
        <authorList>
            <person name="Varghese N."/>
            <person name="Submissions S."/>
        </authorList>
    </citation>
    <scope>NUCLEOTIDE SEQUENCE [LARGE SCALE GENOMIC DNA]</scope>
    <source>
        <strain evidence="4">CPCC 202695</strain>
    </source>
</reference>
<dbReference type="Pfam" id="PF03358">
    <property type="entry name" value="FMN_red"/>
    <property type="match status" value="1"/>
</dbReference>
<dbReference type="AlphaFoldDB" id="A0A1H1ZMA1"/>
<sequence length="245" mass="26553">MTDTNVPDFSGLRALFINCTLKRSPATSNTQALIDASARLMRLRGVEVDTIRLVDHDVATGTSADMREEGWPADAWPDEIWPRVRAADILIVASPIWLGEIGSITKKLIERLDAMSSETNDRGQFAYYGKVGGAIITGNEDGLKHCAGKILFSLQHIGFTIAPASDPGWIGAVGPGPSYLDEESGGPETDFTNRSLTFATYNQLHLASMLKRAGGIPAYGNVVDAWERGERWDYVPNPEGLTSDG</sequence>
<organism evidence="3 4">
    <name type="scientific">Agromyces flavus</name>
    <dbReference type="NCBI Taxonomy" id="589382"/>
    <lineage>
        <taxon>Bacteria</taxon>
        <taxon>Bacillati</taxon>
        <taxon>Actinomycetota</taxon>
        <taxon>Actinomycetes</taxon>
        <taxon>Micrococcales</taxon>
        <taxon>Microbacteriaceae</taxon>
        <taxon>Agromyces</taxon>
    </lineage>
</organism>
<dbReference type="Gene3D" id="3.40.50.360">
    <property type="match status" value="1"/>
</dbReference>